<comment type="caution">
    <text evidence="3">The sequence shown here is derived from an EMBL/GenBank/DDBJ whole genome shotgun (WGS) entry which is preliminary data.</text>
</comment>
<evidence type="ECO:0000313" key="2">
    <source>
        <dbReference type="EMBL" id="MDT2595799.1"/>
    </source>
</evidence>
<dbReference type="Proteomes" id="UP001245561">
    <property type="component" value="Unassembled WGS sequence"/>
</dbReference>
<organism evidence="3 4">
    <name type="scientific">Enterococcus dongliensis</name>
    <dbReference type="NCBI Taxonomy" id="2559925"/>
    <lineage>
        <taxon>Bacteria</taxon>
        <taxon>Bacillati</taxon>
        <taxon>Bacillota</taxon>
        <taxon>Bacilli</taxon>
        <taxon>Lactobacillales</taxon>
        <taxon>Enterococcaceae</taxon>
        <taxon>Enterococcus</taxon>
    </lineage>
</organism>
<evidence type="ECO:0000313" key="3">
    <source>
        <dbReference type="EMBL" id="MDT2636411.1"/>
    </source>
</evidence>
<dbReference type="PANTHER" id="PTHR15020">
    <property type="entry name" value="FLAVIN REDUCTASE-RELATED"/>
    <property type="match status" value="1"/>
</dbReference>
<dbReference type="EMBL" id="JARPYT010000002">
    <property type="protein sequence ID" value="MDT2636411.1"/>
    <property type="molecule type" value="Genomic_DNA"/>
</dbReference>
<dbReference type="SUPFAM" id="SSF51735">
    <property type="entry name" value="NAD(P)-binding Rossmann-fold domains"/>
    <property type="match status" value="1"/>
</dbReference>
<dbReference type="Pfam" id="PF13460">
    <property type="entry name" value="NAD_binding_10"/>
    <property type="match status" value="1"/>
</dbReference>
<gene>
    <name evidence="3" type="ORF">P7D36_02645</name>
    <name evidence="2" type="ORF">P7D39_01950</name>
</gene>
<sequence length="207" mass="22859">MKIFIAGATGRVGEELTKKLSEQGHTIYAGARHEEKLTKNAFVQPVHLDLHRSVSEIAETLADAEAVYFVAGSRGKDLLQTDLFGGVKLMQAVEQKKIKRYIHLSSLFALQPENWHPSLTDYNIAKFFSDNWLIEQTQLDYTILQPGSLIERPGSGKITTNITGGTENSIEDVASVLAELLDHDNTIKKIILMGSGETPIAEAIKQI</sequence>
<evidence type="ECO:0000313" key="5">
    <source>
        <dbReference type="Proteomes" id="UP001256547"/>
    </source>
</evidence>
<feature type="domain" description="NAD(P)-binding" evidence="1">
    <location>
        <begin position="7"/>
        <end position="183"/>
    </location>
</feature>
<evidence type="ECO:0000313" key="4">
    <source>
        <dbReference type="Proteomes" id="UP001245561"/>
    </source>
</evidence>
<dbReference type="Gene3D" id="3.40.50.720">
    <property type="entry name" value="NAD(P)-binding Rossmann-like Domain"/>
    <property type="match status" value="1"/>
</dbReference>
<dbReference type="InterPro" id="IPR036291">
    <property type="entry name" value="NAD(P)-bd_dom_sf"/>
</dbReference>
<dbReference type="AlphaFoldDB" id="A0AAP5KNQ8"/>
<proteinExistence type="predicted"/>
<dbReference type="InterPro" id="IPR016040">
    <property type="entry name" value="NAD(P)-bd_dom"/>
</dbReference>
<reference evidence="3 5" key="1">
    <citation type="submission" date="2023-03" db="EMBL/GenBank/DDBJ databases">
        <authorList>
            <person name="Shen W."/>
            <person name="Cai J."/>
        </authorList>
    </citation>
    <scope>NUCLEOTIDE SEQUENCE</scope>
    <source>
        <strain evidence="3">P55-2</strain>
        <strain evidence="2 5">P72-2</strain>
    </source>
</reference>
<evidence type="ECO:0000259" key="1">
    <source>
        <dbReference type="Pfam" id="PF13460"/>
    </source>
</evidence>
<dbReference type="Proteomes" id="UP001256547">
    <property type="component" value="Unassembled WGS sequence"/>
</dbReference>
<dbReference type="PANTHER" id="PTHR15020:SF50">
    <property type="entry name" value="UPF0659 PROTEIN YMR090W"/>
    <property type="match status" value="1"/>
</dbReference>
<name>A0AAP5KNQ8_9ENTE</name>
<dbReference type="EMBL" id="JARPYR010000002">
    <property type="protein sequence ID" value="MDT2595799.1"/>
    <property type="molecule type" value="Genomic_DNA"/>
</dbReference>
<accession>A0AAP5KNQ8</accession>
<protein>
    <submittedName>
        <fullName evidence="3">SDR family oxidoreductase</fullName>
    </submittedName>
</protein>
<dbReference type="CDD" id="cd05243">
    <property type="entry name" value="SDR_a5"/>
    <property type="match status" value="1"/>
</dbReference>
<keyword evidence="5" id="KW-1185">Reference proteome</keyword>
<dbReference type="RefSeq" id="WP_137603096.1">
    <property type="nucleotide sequence ID" value="NZ_JARPYR010000002.1"/>
</dbReference>